<dbReference type="OMA" id="TMSTSHI"/>
<feature type="compositionally biased region" description="Basic residues" evidence="13">
    <location>
        <begin position="109"/>
        <end position="122"/>
    </location>
</feature>
<dbReference type="Proteomes" id="UP000887568">
    <property type="component" value="Unplaced"/>
</dbReference>
<dbReference type="CTD" id="10589"/>
<evidence type="ECO:0000313" key="16">
    <source>
        <dbReference type="Proteomes" id="UP000887568"/>
    </source>
</evidence>
<dbReference type="Gene3D" id="1.10.20.10">
    <property type="entry name" value="Histone, subunit A"/>
    <property type="match status" value="1"/>
</dbReference>
<evidence type="ECO:0000256" key="7">
    <source>
        <dbReference type="ARBA" id="ARBA00023242"/>
    </source>
</evidence>
<comment type="subunit">
    <text evidence="9">Heterodimer with DR1. Binds BTAF1.</text>
</comment>
<evidence type="ECO:0000256" key="3">
    <source>
        <dbReference type="ARBA" id="ARBA00022553"/>
    </source>
</evidence>
<accession>A0A914BC71</accession>
<dbReference type="InterPro" id="IPR050568">
    <property type="entry name" value="Transcr_DNA_Rep_Reg"/>
</dbReference>
<dbReference type="AlphaFoldDB" id="A0A914BC71"/>
<feature type="compositionally biased region" description="Low complexity" evidence="13">
    <location>
        <begin position="160"/>
        <end position="173"/>
    </location>
</feature>
<organism evidence="15 16">
    <name type="scientific">Patiria miniata</name>
    <name type="common">Bat star</name>
    <name type="synonym">Asterina miniata</name>
    <dbReference type="NCBI Taxonomy" id="46514"/>
    <lineage>
        <taxon>Eukaryota</taxon>
        <taxon>Metazoa</taxon>
        <taxon>Echinodermata</taxon>
        <taxon>Eleutherozoa</taxon>
        <taxon>Asterozoa</taxon>
        <taxon>Asteroidea</taxon>
        <taxon>Valvatacea</taxon>
        <taxon>Valvatida</taxon>
        <taxon>Asterinidae</taxon>
        <taxon>Patiria</taxon>
    </lineage>
</organism>
<evidence type="ECO:0000313" key="15">
    <source>
        <dbReference type="EnsemblMetazoa" id="XP_038073621.1"/>
    </source>
</evidence>
<reference evidence="15" key="1">
    <citation type="submission" date="2022-11" db="UniProtKB">
        <authorList>
            <consortium name="EnsemblMetazoa"/>
        </authorList>
    </citation>
    <scope>IDENTIFICATION</scope>
</reference>
<dbReference type="SUPFAM" id="SSF47113">
    <property type="entry name" value="Histone-fold"/>
    <property type="match status" value="1"/>
</dbReference>
<dbReference type="GO" id="GO:0046982">
    <property type="term" value="F:protein heterodimerization activity"/>
    <property type="evidence" value="ECO:0007669"/>
    <property type="project" value="InterPro"/>
</dbReference>
<keyword evidence="2" id="KW-0678">Repressor</keyword>
<dbReference type="GO" id="GO:0000122">
    <property type="term" value="P:negative regulation of transcription by RNA polymerase II"/>
    <property type="evidence" value="ECO:0007669"/>
    <property type="project" value="UniProtKB-ARBA"/>
</dbReference>
<feature type="compositionally biased region" description="Acidic residues" evidence="13">
    <location>
        <begin position="145"/>
        <end position="158"/>
    </location>
</feature>
<dbReference type="FunFam" id="1.10.20.10:FF:000032">
    <property type="entry name" value="dr1-associated corepressor isoform X1"/>
    <property type="match status" value="1"/>
</dbReference>
<keyword evidence="4" id="KW-0805">Transcription regulation</keyword>
<dbReference type="GO" id="GO:0016251">
    <property type="term" value="F:RNA polymerase II general transcription initiation factor activity"/>
    <property type="evidence" value="ECO:0007669"/>
    <property type="project" value="TreeGrafter"/>
</dbReference>
<dbReference type="EnsemblMetazoa" id="XM_038217693.1">
    <property type="protein sequence ID" value="XP_038073621.1"/>
    <property type="gene ID" value="LOC119741799"/>
</dbReference>
<evidence type="ECO:0000256" key="12">
    <source>
        <dbReference type="ARBA" id="ARBA00078501"/>
    </source>
</evidence>
<dbReference type="OrthoDB" id="653904at2759"/>
<comment type="subcellular location">
    <subcellularLocation>
        <location evidence="1">Nucleus</location>
    </subcellularLocation>
</comment>
<keyword evidence="3" id="KW-0597">Phosphoprotein</keyword>
<keyword evidence="16" id="KW-1185">Reference proteome</keyword>
<keyword evidence="5" id="KW-0238">DNA-binding</keyword>
<evidence type="ECO:0000256" key="5">
    <source>
        <dbReference type="ARBA" id="ARBA00023125"/>
    </source>
</evidence>
<name>A0A914BC71_PATMI</name>
<evidence type="ECO:0000256" key="6">
    <source>
        <dbReference type="ARBA" id="ARBA00023163"/>
    </source>
</evidence>
<evidence type="ECO:0000256" key="10">
    <source>
        <dbReference type="ARBA" id="ARBA00072760"/>
    </source>
</evidence>
<evidence type="ECO:0000256" key="8">
    <source>
        <dbReference type="ARBA" id="ARBA00061393"/>
    </source>
</evidence>
<dbReference type="GeneID" id="119741799"/>
<dbReference type="InterPro" id="IPR009072">
    <property type="entry name" value="Histone-fold"/>
</dbReference>
<evidence type="ECO:0000259" key="14">
    <source>
        <dbReference type="Pfam" id="PF00808"/>
    </source>
</evidence>
<evidence type="ECO:0000256" key="11">
    <source>
        <dbReference type="ARBA" id="ARBA00077179"/>
    </source>
</evidence>
<dbReference type="Pfam" id="PF00808">
    <property type="entry name" value="CBFD_NFYB_HMF"/>
    <property type="match status" value="1"/>
</dbReference>
<proteinExistence type="inferred from homology"/>
<feature type="region of interest" description="Disordered" evidence="13">
    <location>
        <begin position="91"/>
        <end position="242"/>
    </location>
</feature>
<evidence type="ECO:0000256" key="2">
    <source>
        <dbReference type="ARBA" id="ARBA00022491"/>
    </source>
</evidence>
<keyword evidence="6" id="KW-0804">Transcription</keyword>
<keyword evidence="7" id="KW-0539">Nucleus</keyword>
<dbReference type="PANTHER" id="PTHR10252">
    <property type="entry name" value="HISTONE-LIKE TRANSCRIPTION FACTOR CCAAT-RELATED"/>
    <property type="match status" value="1"/>
</dbReference>
<evidence type="ECO:0000256" key="1">
    <source>
        <dbReference type="ARBA" id="ARBA00004123"/>
    </source>
</evidence>
<dbReference type="PANTHER" id="PTHR10252:SF5">
    <property type="entry name" value="DR1-ASSOCIATED COREPRESSOR"/>
    <property type="match status" value="1"/>
</dbReference>
<feature type="domain" description="Transcription factor CBF/NF-Y/archaeal histone" evidence="14">
    <location>
        <begin position="10"/>
        <end position="74"/>
    </location>
</feature>
<dbReference type="RefSeq" id="XP_038073621.1">
    <property type="nucleotide sequence ID" value="XM_038217693.1"/>
</dbReference>
<evidence type="ECO:0000256" key="9">
    <source>
        <dbReference type="ARBA" id="ARBA00066085"/>
    </source>
</evidence>
<sequence length="242" mass="26530">MPRKKKKYNARFPPARIKKIMQLDEDVGKVAAPVPVLISKALEIFIESLLTKSLQQTRARSAKTMSTSHIKHCIQSESTFDFLKDLVENVPDMPCEEDEGGPPPVTHRTERKHRQQRPRKKRGDKDGEAGPSNSQLVKQSSEEPSSSEDDTETEEEEGMSNSDSNNVSQDSQSLPTGPVQIPSAAVIQGLPQHIPHPVPSLPMPTMGVFQAPASASGTIQTGMGAYQAPKNNSTDDDENYDT</sequence>
<evidence type="ECO:0000256" key="4">
    <source>
        <dbReference type="ARBA" id="ARBA00023015"/>
    </source>
</evidence>
<dbReference type="GO" id="GO:0017054">
    <property type="term" value="C:negative cofactor 2 complex"/>
    <property type="evidence" value="ECO:0007669"/>
    <property type="project" value="TreeGrafter"/>
</dbReference>
<protein>
    <recommendedName>
        <fullName evidence="10">Dr1-associated corepressor</fullName>
    </recommendedName>
    <alternativeName>
        <fullName evidence="11">Dr1-associated protein 1</fullName>
    </alternativeName>
    <alternativeName>
        <fullName evidence="12">Negative cofactor 2-alpha</fullName>
    </alternativeName>
</protein>
<dbReference type="CDD" id="cd22906">
    <property type="entry name" value="HFD_DRAP1"/>
    <property type="match status" value="1"/>
</dbReference>
<evidence type="ECO:0000256" key="13">
    <source>
        <dbReference type="SAM" id="MobiDB-lite"/>
    </source>
</evidence>
<dbReference type="InterPro" id="IPR003958">
    <property type="entry name" value="CBFA_NFYB_domain"/>
</dbReference>
<dbReference type="GO" id="GO:0001046">
    <property type="term" value="F:core promoter sequence-specific DNA binding"/>
    <property type="evidence" value="ECO:0007669"/>
    <property type="project" value="TreeGrafter"/>
</dbReference>
<comment type="similarity">
    <text evidence="8">Belongs to the NC2 alpha/DRAP1 family.</text>
</comment>